<evidence type="ECO:0000313" key="2">
    <source>
        <dbReference type="Proteomes" id="UP000008694"/>
    </source>
</evidence>
<gene>
    <name evidence="1" type="ORF">ARALYDRAFT_913840</name>
</gene>
<dbReference type="HOGENOM" id="CLU_853511_0_0_1"/>
<evidence type="ECO:0000313" key="1">
    <source>
        <dbReference type="EMBL" id="EFH43784.1"/>
    </source>
</evidence>
<keyword evidence="2" id="KW-1185">Reference proteome</keyword>
<dbReference type="AlphaFoldDB" id="D7MEJ6"/>
<proteinExistence type="predicted"/>
<organism evidence="2">
    <name type="scientific">Arabidopsis lyrata subsp. lyrata</name>
    <name type="common">Lyre-leaved rock-cress</name>
    <dbReference type="NCBI Taxonomy" id="81972"/>
    <lineage>
        <taxon>Eukaryota</taxon>
        <taxon>Viridiplantae</taxon>
        <taxon>Streptophyta</taxon>
        <taxon>Embryophyta</taxon>
        <taxon>Tracheophyta</taxon>
        <taxon>Spermatophyta</taxon>
        <taxon>Magnoliopsida</taxon>
        <taxon>eudicotyledons</taxon>
        <taxon>Gunneridae</taxon>
        <taxon>Pentapetalae</taxon>
        <taxon>rosids</taxon>
        <taxon>malvids</taxon>
        <taxon>Brassicales</taxon>
        <taxon>Brassicaceae</taxon>
        <taxon>Camelineae</taxon>
        <taxon>Arabidopsis</taxon>
    </lineage>
</organism>
<dbReference type="EMBL" id="GL348719">
    <property type="protein sequence ID" value="EFH43784.1"/>
    <property type="molecule type" value="Genomic_DNA"/>
</dbReference>
<dbReference type="Proteomes" id="UP000008694">
    <property type="component" value="Unassembled WGS sequence"/>
</dbReference>
<name>D7MEJ6_ARALL</name>
<dbReference type="Gramene" id="scaffold_701582.1">
    <property type="protein sequence ID" value="scaffold_701582.1"/>
    <property type="gene ID" value="scaffold_701582.1"/>
</dbReference>
<protein>
    <submittedName>
        <fullName evidence="1">Predicted protein</fullName>
    </submittedName>
</protein>
<reference evidence="2" key="1">
    <citation type="journal article" date="2011" name="Nat. Genet.">
        <title>The Arabidopsis lyrata genome sequence and the basis of rapid genome size change.</title>
        <authorList>
            <person name="Hu T.T."/>
            <person name="Pattyn P."/>
            <person name="Bakker E.G."/>
            <person name="Cao J."/>
            <person name="Cheng J.-F."/>
            <person name="Clark R.M."/>
            <person name="Fahlgren N."/>
            <person name="Fawcett J.A."/>
            <person name="Grimwood J."/>
            <person name="Gundlach H."/>
            <person name="Haberer G."/>
            <person name="Hollister J.D."/>
            <person name="Ossowski S."/>
            <person name="Ottilar R.P."/>
            <person name="Salamov A.A."/>
            <person name="Schneeberger K."/>
            <person name="Spannagl M."/>
            <person name="Wang X."/>
            <person name="Yang L."/>
            <person name="Nasrallah M.E."/>
            <person name="Bergelson J."/>
            <person name="Carrington J.C."/>
            <person name="Gaut B.S."/>
            <person name="Schmutz J."/>
            <person name="Mayer K.F.X."/>
            <person name="Van de Peer Y."/>
            <person name="Grigoriev I.V."/>
            <person name="Nordborg M."/>
            <person name="Weigel D."/>
            <person name="Guo Y.-L."/>
        </authorList>
    </citation>
    <scope>NUCLEOTIDE SEQUENCE [LARGE SCALE GENOMIC DNA]</scope>
    <source>
        <strain evidence="2">cv. MN47</strain>
    </source>
</reference>
<accession>D7MEJ6</accession>
<sequence length="326" mass="35661">MGVDKGKGLSENVSSSGDFFFRAGPSLTRDSAMTPSSSHVPFLSTRYPLRMPLRYGCALFGCSLPVPTSEKRYCCESHEIMATQMDAMSGACIFFDGLKTVDVSLCTALLHRTRGGTGVGVPTSPEVSSLFSHGSSALNSTCSLSLAKHVGAGRSSVKTLPKRYTLQWGDWGLLRYSHMGVYLFCLTLNASRSTLTRTAAAKEGSGLQVMFDSFVSSLLNIGKRKRKERIALMSGKRWGSLKITEGSKNSAESKSGVEMFKEIRDYIVKLGSEALTEDLEIEVRYKIQALSADAVAWFDQNEAADLDDWRAKANEFETALHELKRA</sequence>